<dbReference type="InParanoid" id="A0A409W7R2"/>
<organism evidence="1 2">
    <name type="scientific">Psilocybe cyanescens</name>
    <dbReference type="NCBI Taxonomy" id="93625"/>
    <lineage>
        <taxon>Eukaryota</taxon>
        <taxon>Fungi</taxon>
        <taxon>Dikarya</taxon>
        <taxon>Basidiomycota</taxon>
        <taxon>Agaricomycotina</taxon>
        <taxon>Agaricomycetes</taxon>
        <taxon>Agaricomycetidae</taxon>
        <taxon>Agaricales</taxon>
        <taxon>Agaricineae</taxon>
        <taxon>Strophariaceae</taxon>
        <taxon>Psilocybe</taxon>
    </lineage>
</organism>
<keyword evidence="2" id="KW-1185">Reference proteome</keyword>
<dbReference type="EMBL" id="NHYD01003687">
    <property type="protein sequence ID" value="PPQ74580.1"/>
    <property type="molecule type" value="Genomic_DNA"/>
</dbReference>
<comment type="caution">
    <text evidence="1">The sequence shown here is derived from an EMBL/GenBank/DDBJ whole genome shotgun (WGS) entry which is preliminary data.</text>
</comment>
<reference evidence="1 2" key="1">
    <citation type="journal article" date="2018" name="Evol. Lett.">
        <title>Horizontal gene cluster transfer increased hallucinogenic mushroom diversity.</title>
        <authorList>
            <person name="Reynolds H.T."/>
            <person name="Vijayakumar V."/>
            <person name="Gluck-Thaler E."/>
            <person name="Korotkin H.B."/>
            <person name="Matheny P.B."/>
            <person name="Slot J.C."/>
        </authorList>
    </citation>
    <scope>NUCLEOTIDE SEQUENCE [LARGE SCALE GENOMIC DNA]</scope>
    <source>
        <strain evidence="1 2">2631</strain>
    </source>
</reference>
<accession>A0A409W7R2</accession>
<protein>
    <recommendedName>
        <fullName evidence="3">RNA-dependent RNA polymerase</fullName>
    </recommendedName>
</protein>
<dbReference type="AlphaFoldDB" id="A0A409W7R2"/>
<proteinExistence type="predicted"/>
<sequence length="463" mass="53101">MDEFTSYGLRAFCHKGKILLSEQKYKEFVRFMLCGIDPTNETQVIVDAFQNGIDDDKQLEVMRDYDSLLGIDPNIKVLSSIDVFPLARHADTLTSSVHLSYLFTVEGKSFRSEIHKVPNICLGKWQTHNMLRVIIPGLFREGRSSCPTQDEQRMFYNHGLLLAMRFLLNNDGVEWCPSYDDEMFRARGADGKLSFQAKKLPAWSVDHLAGKIREYLQFNGCPWYDGIVILHQIRGVKHSTEHGLIPNATTSALIKFLQENHLLSLVDNNITEFTSSQQSQWWIDVGIEVSSTSSHCLQWKSNSHADIVQQVCRVSEATAVRLTKVTRPSYRRDLAQHLMDVSGFRLIPGERGQGVFECQYMQAYTTDKAVTYCPTRSNPSRPGKSLTALQIMRGSGRSYMSGLYDLYKNCRENNYSLARLELRVPLKYAHTVLYRDIDDHLLRKSLLSFDRPAWWYVCPNHCS</sequence>
<dbReference type="Proteomes" id="UP000283269">
    <property type="component" value="Unassembled WGS sequence"/>
</dbReference>
<dbReference type="OrthoDB" id="3261690at2759"/>
<evidence type="ECO:0000313" key="2">
    <source>
        <dbReference type="Proteomes" id="UP000283269"/>
    </source>
</evidence>
<evidence type="ECO:0008006" key="3">
    <source>
        <dbReference type="Google" id="ProtNLM"/>
    </source>
</evidence>
<dbReference type="STRING" id="93625.A0A409W7R2"/>
<name>A0A409W7R2_PSICY</name>
<evidence type="ECO:0000313" key="1">
    <source>
        <dbReference type="EMBL" id="PPQ74580.1"/>
    </source>
</evidence>
<gene>
    <name evidence="1" type="ORF">CVT25_004848</name>
</gene>